<dbReference type="EMBL" id="JACGWN010000007">
    <property type="protein sequence ID" value="KAL0442835.1"/>
    <property type="molecule type" value="Genomic_DNA"/>
</dbReference>
<comment type="caution">
    <text evidence="3">The sequence shown here is derived from an EMBL/GenBank/DDBJ whole genome shotgun (WGS) entry which is preliminary data.</text>
</comment>
<dbReference type="Pfam" id="PF23005">
    <property type="entry name" value="DUF7032"/>
    <property type="match status" value="1"/>
</dbReference>
<dbReference type="AlphaFoldDB" id="A0AAW2WN75"/>
<evidence type="ECO:0000259" key="2">
    <source>
        <dbReference type="Pfam" id="PF23005"/>
    </source>
</evidence>
<proteinExistence type="predicted"/>
<dbReference type="InterPro" id="IPR054296">
    <property type="entry name" value="DUF7032"/>
</dbReference>
<feature type="region of interest" description="Disordered" evidence="1">
    <location>
        <begin position="1"/>
        <end position="20"/>
    </location>
</feature>
<gene>
    <name evidence="3" type="ORF">Slati_2006200</name>
</gene>
<reference evidence="3" key="2">
    <citation type="journal article" date="2024" name="Plant">
        <title>Genomic evolution and insights into agronomic trait innovations of Sesamum species.</title>
        <authorList>
            <person name="Miao H."/>
            <person name="Wang L."/>
            <person name="Qu L."/>
            <person name="Liu H."/>
            <person name="Sun Y."/>
            <person name="Le M."/>
            <person name="Wang Q."/>
            <person name="Wei S."/>
            <person name="Zheng Y."/>
            <person name="Lin W."/>
            <person name="Duan Y."/>
            <person name="Cao H."/>
            <person name="Xiong S."/>
            <person name="Wang X."/>
            <person name="Wei L."/>
            <person name="Li C."/>
            <person name="Ma Q."/>
            <person name="Ju M."/>
            <person name="Zhao R."/>
            <person name="Li G."/>
            <person name="Mu C."/>
            <person name="Tian Q."/>
            <person name="Mei H."/>
            <person name="Zhang T."/>
            <person name="Gao T."/>
            <person name="Zhang H."/>
        </authorList>
    </citation>
    <scope>NUCLEOTIDE SEQUENCE</scope>
    <source>
        <strain evidence="3">KEN1</strain>
    </source>
</reference>
<dbReference type="PANTHER" id="PTHR46043:SF5">
    <property type="entry name" value="ARM REPEAT SUPERFAMILY PROTEIN"/>
    <property type="match status" value="1"/>
</dbReference>
<evidence type="ECO:0000313" key="3">
    <source>
        <dbReference type="EMBL" id="KAL0442835.1"/>
    </source>
</evidence>
<name>A0AAW2WN75_9LAMI</name>
<evidence type="ECO:0000256" key="1">
    <source>
        <dbReference type="SAM" id="MobiDB-lite"/>
    </source>
</evidence>
<sequence>MGEDKKSTTRDQSSAEETGLHQAISIGDKLDELLSNLTAIENCQSTDHFSLSITLETIVATLKTAVSLGNVRSFVQRKLLMQSDLDIVSAKIDAHIKSISDIYDMGLLTQSNAIVVSRPSVSASRDDIKFYIVDLLSRFKIGSTDMKKQALVAFNEVIQEDDRYLKVSLELDTFVNFLVTFLDLKDSEIQEEAPAL</sequence>
<dbReference type="PANTHER" id="PTHR46043">
    <property type="entry name" value="ARM REPEAT SUPERFAMILY PROTEIN"/>
    <property type="match status" value="1"/>
</dbReference>
<reference evidence="3" key="1">
    <citation type="submission" date="2020-06" db="EMBL/GenBank/DDBJ databases">
        <authorList>
            <person name="Li T."/>
            <person name="Hu X."/>
            <person name="Zhang T."/>
            <person name="Song X."/>
            <person name="Zhang H."/>
            <person name="Dai N."/>
            <person name="Sheng W."/>
            <person name="Hou X."/>
            <person name="Wei L."/>
        </authorList>
    </citation>
    <scope>NUCLEOTIDE SEQUENCE</scope>
    <source>
        <strain evidence="3">KEN1</strain>
        <tissue evidence="3">Leaf</tissue>
    </source>
</reference>
<organism evidence="3">
    <name type="scientific">Sesamum latifolium</name>
    <dbReference type="NCBI Taxonomy" id="2727402"/>
    <lineage>
        <taxon>Eukaryota</taxon>
        <taxon>Viridiplantae</taxon>
        <taxon>Streptophyta</taxon>
        <taxon>Embryophyta</taxon>
        <taxon>Tracheophyta</taxon>
        <taxon>Spermatophyta</taxon>
        <taxon>Magnoliopsida</taxon>
        <taxon>eudicotyledons</taxon>
        <taxon>Gunneridae</taxon>
        <taxon>Pentapetalae</taxon>
        <taxon>asterids</taxon>
        <taxon>lamiids</taxon>
        <taxon>Lamiales</taxon>
        <taxon>Pedaliaceae</taxon>
        <taxon>Sesamum</taxon>
    </lineage>
</organism>
<protein>
    <recommendedName>
        <fullName evidence="2">DUF7032 domain-containing protein</fullName>
    </recommendedName>
</protein>
<accession>A0AAW2WN75</accession>
<feature type="domain" description="DUF7032" evidence="2">
    <location>
        <begin position="25"/>
        <end position="106"/>
    </location>
</feature>